<accession>A0AAQ3UBS9</accession>
<evidence type="ECO:0000313" key="2">
    <source>
        <dbReference type="Proteomes" id="UP001341281"/>
    </source>
</evidence>
<dbReference type="AlphaFoldDB" id="A0AAQ3UBS9"/>
<dbReference type="Proteomes" id="UP001341281">
    <property type="component" value="Chromosome 07"/>
</dbReference>
<organism evidence="1 2">
    <name type="scientific">Paspalum notatum var. saurae</name>
    <dbReference type="NCBI Taxonomy" id="547442"/>
    <lineage>
        <taxon>Eukaryota</taxon>
        <taxon>Viridiplantae</taxon>
        <taxon>Streptophyta</taxon>
        <taxon>Embryophyta</taxon>
        <taxon>Tracheophyta</taxon>
        <taxon>Spermatophyta</taxon>
        <taxon>Magnoliopsida</taxon>
        <taxon>Liliopsida</taxon>
        <taxon>Poales</taxon>
        <taxon>Poaceae</taxon>
        <taxon>PACMAD clade</taxon>
        <taxon>Panicoideae</taxon>
        <taxon>Andropogonodae</taxon>
        <taxon>Paspaleae</taxon>
        <taxon>Paspalinae</taxon>
        <taxon>Paspalum</taxon>
    </lineage>
</organism>
<sequence length="206" mass="22754">MAALLPCTGHVVGARPVSIRIPSPSLRTAPSLGIGRQGRSASLVNHRLSAYGMDPHSRHRHSICSAHNDAASWPFGLDFDDYKPMTEEQINKFHVELNKDYKSNKHVDSTALSLHLCMVAKKGVKLASRVMDTAALRLDKQDGICVHTTKQTLEIYVPKFVKLAEDAYHKKFNDESLFSLIGAFRGVASVAHILLMDALKSIDHSQ</sequence>
<reference evidence="1 2" key="1">
    <citation type="submission" date="2024-02" db="EMBL/GenBank/DDBJ databases">
        <title>High-quality chromosome-scale genome assembly of Pensacola bahiagrass (Paspalum notatum Flugge var. saurae).</title>
        <authorList>
            <person name="Vega J.M."/>
            <person name="Podio M."/>
            <person name="Orjuela J."/>
            <person name="Siena L.A."/>
            <person name="Pessino S.C."/>
            <person name="Combes M.C."/>
            <person name="Mariac C."/>
            <person name="Albertini E."/>
            <person name="Pupilli F."/>
            <person name="Ortiz J.P.A."/>
            <person name="Leblanc O."/>
        </authorList>
    </citation>
    <scope>NUCLEOTIDE SEQUENCE [LARGE SCALE GENOMIC DNA]</scope>
    <source>
        <strain evidence="1">R1</strain>
        <tissue evidence="1">Leaf</tissue>
    </source>
</reference>
<proteinExistence type="predicted"/>
<dbReference type="EMBL" id="CP144751">
    <property type="protein sequence ID" value="WVZ87397.1"/>
    <property type="molecule type" value="Genomic_DNA"/>
</dbReference>
<keyword evidence="2" id="KW-1185">Reference proteome</keyword>
<name>A0AAQ3UBS9_PASNO</name>
<protein>
    <submittedName>
        <fullName evidence="1">Uncharacterized protein</fullName>
    </submittedName>
</protein>
<gene>
    <name evidence="1" type="ORF">U9M48_034037</name>
</gene>
<evidence type="ECO:0000313" key="1">
    <source>
        <dbReference type="EMBL" id="WVZ87397.1"/>
    </source>
</evidence>